<evidence type="ECO:0000313" key="9">
    <source>
        <dbReference type="Proteomes" id="UP000507470"/>
    </source>
</evidence>
<keyword evidence="9" id="KW-1185">Reference proteome</keyword>
<dbReference type="AlphaFoldDB" id="A0A6J7ZR16"/>
<evidence type="ECO:0000313" key="8">
    <source>
        <dbReference type="EMBL" id="CAC5355178.1"/>
    </source>
</evidence>
<dbReference type="Proteomes" id="UP000507470">
    <property type="component" value="Unassembled WGS sequence"/>
</dbReference>
<evidence type="ECO:0000256" key="3">
    <source>
        <dbReference type="ARBA" id="ARBA00022692"/>
    </source>
</evidence>
<protein>
    <recommendedName>
        <fullName evidence="7">Transmembrane 9 superfamily member</fullName>
    </recommendedName>
</protein>
<name>A0A6J7ZR16_MYTCO</name>
<evidence type="ECO:0000256" key="6">
    <source>
        <dbReference type="ARBA" id="ARBA00023136"/>
    </source>
</evidence>
<dbReference type="GO" id="GO:0072657">
    <property type="term" value="P:protein localization to membrane"/>
    <property type="evidence" value="ECO:0007669"/>
    <property type="project" value="TreeGrafter"/>
</dbReference>
<evidence type="ECO:0000256" key="5">
    <source>
        <dbReference type="ARBA" id="ARBA00022989"/>
    </source>
</evidence>
<accession>A0A6J7ZR16</accession>
<feature type="transmembrane region" description="Helical" evidence="7">
    <location>
        <begin position="311"/>
        <end position="333"/>
    </location>
</feature>
<feature type="transmembrane region" description="Helical" evidence="7">
    <location>
        <begin position="196"/>
        <end position="217"/>
    </location>
</feature>
<evidence type="ECO:0000256" key="4">
    <source>
        <dbReference type="ARBA" id="ARBA00022729"/>
    </source>
</evidence>
<comment type="caution">
    <text evidence="7">Lacks conserved residue(s) required for the propagation of feature annotation.</text>
</comment>
<feature type="transmembrane region" description="Helical" evidence="7">
    <location>
        <begin position="90"/>
        <end position="113"/>
    </location>
</feature>
<comment type="similarity">
    <text evidence="2 7">Belongs to the nonaspanin (TM9SF) (TC 9.A.2) family.</text>
</comment>
<evidence type="ECO:0000256" key="2">
    <source>
        <dbReference type="ARBA" id="ARBA00005227"/>
    </source>
</evidence>
<dbReference type="Pfam" id="PF02990">
    <property type="entry name" value="EMP70"/>
    <property type="match status" value="2"/>
</dbReference>
<gene>
    <name evidence="8" type="ORF">MCOR_105</name>
</gene>
<dbReference type="PANTHER" id="PTHR10766">
    <property type="entry name" value="TRANSMEMBRANE 9 SUPERFAMILY PROTEIN"/>
    <property type="match status" value="1"/>
</dbReference>
<dbReference type="GO" id="GO:0016020">
    <property type="term" value="C:membrane"/>
    <property type="evidence" value="ECO:0007669"/>
    <property type="project" value="UniProtKB-SubCell"/>
</dbReference>
<feature type="transmembrane region" description="Helical" evidence="7">
    <location>
        <begin position="229"/>
        <end position="252"/>
    </location>
</feature>
<feature type="transmembrane region" description="Helical" evidence="7">
    <location>
        <begin position="279"/>
        <end position="299"/>
    </location>
</feature>
<feature type="transmembrane region" description="Helical" evidence="7">
    <location>
        <begin position="159"/>
        <end position="184"/>
    </location>
</feature>
<keyword evidence="3 7" id="KW-0812">Transmembrane</keyword>
<keyword evidence="5 7" id="KW-1133">Transmembrane helix</keyword>
<evidence type="ECO:0000256" key="7">
    <source>
        <dbReference type="RuleBase" id="RU363079"/>
    </source>
</evidence>
<organism evidence="8 9">
    <name type="scientific">Mytilus coruscus</name>
    <name type="common">Sea mussel</name>
    <dbReference type="NCBI Taxonomy" id="42192"/>
    <lineage>
        <taxon>Eukaryota</taxon>
        <taxon>Metazoa</taxon>
        <taxon>Spiralia</taxon>
        <taxon>Lophotrochozoa</taxon>
        <taxon>Mollusca</taxon>
        <taxon>Bivalvia</taxon>
        <taxon>Autobranchia</taxon>
        <taxon>Pteriomorphia</taxon>
        <taxon>Mytilida</taxon>
        <taxon>Mytiloidea</taxon>
        <taxon>Mytilidae</taxon>
        <taxon>Mytilinae</taxon>
        <taxon>Mytilus</taxon>
    </lineage>
</organism>
<comment type="subcellular location">
    <subcellularLocation>
        <location evidence="1">Membrane</location>
        <topology evidence="1">Multi-pass membrane protein</topology>
    </subcellularLocation>
</comment>
<keyword evidence="4" id="KW-0732">Signal</keyword>
<dbReference type="PANTHER" id="PTHR10766:SF41">
    <property type="entry name" value="TRANSMEMBRANE 9 SUPERFAMILY MEMBER 3"/>
    <property type="match status" value="1"/>
</dbReference>
<keyword evidence="6 7" id="KW-0472">Membrane</keyword>
<reference evidence="8 9" key="1">
    <citation type="submission" date="2020-06" db="EMBL/GenBank/DDBJ databases">
        <authorList>
            <person name="Li R."/>
            <person name="Bekaert M."/>
        </authorList>
    </citation>
    <scope>NUCLEOTIDE SEQUENCE [LARGE SCALE GENOMIC DNA]</scope>
    <source>
        <strain evidence="9">wild</strain>
    </source>
</reference>
<dbReference type="EMBL" id="CACVKT020000008">
    <property type="protein sequence ID" value="CAC5355178.1"/>
    <property type="molecule type" value="Genomic_DNA"/>
</dbReference>
<sequence length="349" mass="40034">MYIDDLPIWGIVGEIDEKGDGYYLWTTKKFDIGYNDKQIVDVNLTSEEKVKLEPGAVISFKYEVKWSPSSIKYEKRFDKYLDPNFFQHRIHWFSIFNSFMMVIFLVGLVSMILMRTLRKDYARYSKEDDLDDMEKDLGDEYGWKQVHGDVFRPTSSSMLFSALVGSGYHIAVVSLCVIIFAILGDLYTERGSLLSTAIFVYAATSPVNGYFGGSLYAKMGGKVWIRQMLLSASLMPACVCGTAFFINFIAIYYHASRAIPFGTMVAVTCIYYRWQWTSFLAAASTAGYVYLYSFYYFFFKTKMYGLFQTTFYFGYMALFSMALGIMCGTFGYIGTSVFVRKIYSTVKID</sequence>
<dbReference type="OrthoDB" id="1666796at2759"/>
<evidence type="ECO:0000256" key="1">
    <source>
        <dbReference type="ARBA" id="ARBA00004141"/>
    </source>
</evidence>
<proteinExistence type="inferred from homology"/>
<dbReference type="InterPro" id="IPR004240">
    <property type="entry name" value="EMP70"/>
</dbReference>